<name>A0A6L2NRH2_TANCI</name>
<accession>A0A6L2NRH2</accession>
<dbReference type="SUPFAM" id="SSF57756">
    <property type="entry name" value="Retrovirus zinc finger-like domains"/>
    <property type="match status" value="1"/>
</dbReference>
<dbReference type="InterPro" id="IPR053134">
    <property type="entry name" value="RNA-dir_DNA_polymerase"/>
</dbReference>
<dbReference type="InterPro" id="IPR045358">
    <property type="entry name" value="Ty3_capsid"/>
</dbReference>
<dbReference type="SUPFAM" id="SSF56672">
    <property type="entry name" value="DNA/RNA polymerases"/>
    <property type="match status" value="1"/>
</dbReference>
<keyword evidence="1" id="KW-0479">Metal-binding</keyword>
<organism evidence="3">
    <name type="scientific">Tanacetum cinerariifolium</name>
    <name type="common">Dalmatian daisy</name>
    <name type="synonym">Chrysanthemum cinerariifolium</name>
    <dbReference type="NCBI Taxonomy" id="118510"/>
    <lineage>
        <taxon>Eukaryota</taxon>
        <taxon>Viridiplantae</taxon>
        <taxon>Streptophyta</taxon>
        <taxon>Embryophyta</taxon>
        <taxon>Tracheophyta</taxon>
        <taxon>Spermatophyta</taxon>
        <taxon>Magnoliopsida</taxon>
        <taxon>eudicotyledons</taxon>
        <taxon>Gunneridae</taxon>
        <taxon>Pentapetalae</taxon>
        <taxon>asterids</taxon>
        <taxon>campanulids</taxon>
        <taxon>Asterales</taxon>
        <taxon>Asteraceae</taxon>
        <taxon>Asteroideae</taxon>
        <taxon>Anthemideae</taxon>
        <taxon>Anthemidinae</taxon>
        <taxon>Tanacetum</taxon>
    </lineage>
</organism>
<dbReference type="PROSITE" id="PS50158">
    <property type="entry name" value="ZF_CCHC"/>
    <property type="match status" value="1"/>
</dbReference>
<dbReference type="Pfam" id="PF00098">
    <property type="entry name" value="zf-CCHC"/>
    <property type="match status" value="1"/>
</dbReference>
<dbReference type="GO" id="GO:0003676">
    <property type="term" value="F:nucleic acid binding"/>
    <property type="evidence" value="ECO:0007669"/>
    <property type="project" value="InterPro"/>
</dbReference>
<dbReference type="GO" id="GO:0008270">
    <property type="term" value="F:zinc ion binding"/>
    <property type="evidence" value="ECO:0007669"/>
    <property type="project" value="UniProtKB-KW"/>
</dbReference>
<keyword evidence="3" id="KW-0548">Nucleotidyltransferase</keyword>
<keyword evidence="1" id="KW-0862">Zinc</keyword>
<keyword evidence="3" id="KW-0808">Transferase</keyword>
<dbReference type="PANTHER" id="PTHR24559:SF444">
    <property type="entry name" value="REVERSE TRANSCRIPTASE DOMAIN-CONTAINING PROTEIN"/>
    <property type="match status" value="1"/>
</dbReference>
<dbReference type="GO" id="GO:0003964">
    <property type="term" value="F:RNA-directed DNA polymerase activity"/>
    <property type="evidence" value="ECO:0007669"/>
    <property type="project" value="UniProtKB-KW"/>
</dbReference>
<dbReference type="InterPro" id="IPR043502">
    <property type="entry name" value="DNA/RNA_pol_sf"/>
</dbReference>
<protein>
    <submittedName>
        <fullName evidence="3">Putative reverse transcriptase domain-containing protein</fullName>
    </submittedName>
</protein>
<dbReference type="InterPro" id="IPR001878">
    <property type="entry name" value="Znf_CCHC"/>
</dbReference>
<dbReference type="AlphaFoldDB" id="A0A6L2NRH2"/>
<evidence type="ECO:0000256" key="1">
    <source>
        <dbReference type="PROSITE-ProRule" id="PRU00047"/>
    </source>
</evidence>
<evidence type="ECO:0000259" key="2">
    <source>
        <dbReference type="PROSITE" id="PS50158"/>
    </source>
</evidence>
<dbReference type="Pfam" id="PF00078">
    <property type="entry name" value="RVT_1"/>
    <property type="match status" value="1"/>
</dbReference>
<dbReference type="Gene3D" id="3.30.70.270">
    <property type="match status" value="1"/>
</dbReference>
<keyword evidence="1" id="KW-0863">Zinc-finger</keyword>
<dbReference type="CDD" id="cd01647">
    <property type="entry name" value="RT_LTR"/>
    <property type="match status" value="1"/>
</dbReference>
<dbReference type="InterPro" id="IPR043128">
    <property type="entry name" value="Rev_trsase/Diguanyl_cyclase"/>
</dbReference>
<proteinExistence type="predicted"/>
<comment type="caution">
    <text evidence="3">The sequence shown here is derived from an EMBL/GenBank/DDBJ whole genome shotgun (WGS) entry which is preliminary data.</text>
</comment>
<gene>
    <name evidence="3" type="ORF">Tci_060668</name>
</gene>
<dbReference type="Pfam" id="PF19259">
    <property type="entry name" value="Ty3_capsid"/>
    <property type="match status" value="1"/>
</dbReference>
<dbReference type="InterPro" id="IPR000477">
    <property type="entry name" value="RT_dom"/>
</dbReference>
<keyword evidence="3" id="KW-0695">RNA-directed DNA polymerase</keyword>
<dbReference type="PANTHER" id="PTHR24559">
    <property type="entry name" value="TRANSPOSON TY3-I GAG-POL POLYPROTEIN"/>
    <property type="match status" value="1"/>
</dbReference>
<reference evidence="3" key="1">
    <citation type="journal article" date="2019" name="Sci. Rep.">
        <title>Draft genome of Tanacetum cinerariifolium, the natural source of mosquito coil.</title>
        <authorList>
            <person name="Yamashiro T."/>
            <person name="Shiraishi A."/>
            <person name="Satake H."/>
            <person name="Nakayama K."/>
        </authorList>
    </citation>
    <scope>NUCLEOTIDE SEQUENCE</scope>
</reference>
<dbReference type="SMART" id="SM00343">
    <property type="entry name" value="ZnF_C2HC"/>
    <property type="match status" value="1"/>
</dbReference>
<dbReference type="Gene3D" id="4.10.60.10">
    <property type="entry name" value="Zinc finger, CCHC-type"/>
    <property type="match status" value="1"/>
</dbReference>
<dbReference type="Gene3D" id="3.10.10.10">
    <property type="entry name" value="HIV Type 1 Reverse Transcriptase, subunit A, domain 1"/>
    <property type="match status" value="1"/>
</dbReference>
<dbReference type="EMBL" id="BKCJ010009803">
    <property type="protein sequence ID" value="GEU88690.1"/>
    <property type="molecule type" value="Genomic_DNA"/>
</dbReference>
<feature type="domain" description="CCHC-type" evidence="2">
    <location>
        <begin position="188"/>
        <end position="202"/>
    </location>
</feature>
<sequence>MSGCRDDQKVKYIAGLFVGKALTWWNSQIHTCSQEVVVNMAWDDFKVLMRVELYPSNEMQKLETELWNHAMVRAGHATYTDRFHELPRLVPYLVTIKIKRIERYVHGLALQIWGIVATTKPKTIQKVMQIASTLTDEALRNGSIKKTMRKKEIGENLARIGMREYTATAPKFTTCSFYHPPETPYRTCFNCNRPRHFAKDCRVALRNVNPINARNPTARAYYECGSTNHIKAVYPRLNQAQRLGGNHQNQVVAINGGQVVETKGTRQEKGHSCIEPSDLGSSYEIKIASGQLVEIDKVIKVRIPLLDGKVFRVLGEKPGEKVRQLMSAKAKEKKQEEIMVVRYFLEINSGNFRTKVSFDQAHRLKEHRIDDLFNQLQGSQYFSKMDLRSGYHQLRAHEDDIPKTTFRTRYGHFEFTVTPFCLTNAPAIFKDLMNRVCMPYLNKFVIVFIDDILIYYKTQKEHEEHLRIVLELLKKEWIFIENFSKIAKPFTVLTQKSKTYDWNEEQENAF</sequence>
<evidence type="ECO:0000313" key="3">
    <source>
        <dbReference type="EMBL" id="GEU88690.1"/>
    </source>
</evidence>
<dbReference type="InterPro" id="IPR036875">
    <property type="entry name" value="Znf_CCHC_sf"/>
</dbReference>